<dbReference type="InterPro" id="IPR000210">
    <property type="entry name" value="BTB/POZ_dom"/>
</dbReference>
<dbReference type="PANTHER" id="PTHR31569:SF0">
    <property type="entry name" value="ZINC FINGER SWIM DOMAIN-CONTAINING PROTEIN 1"/>
    <property type="match status" value="1"/>
</dbReference>
<evidence type="ECO:0000259" key="2">
    <source>
        <dbReference type="PROSITE" id="PS50097"/>
    </source>
</evidence>
<evidence type="ECO:0000313" key="3">
    <source>
        <dbReference type="Proteomes" id="UP000515154"/>
    </source>
</evidence>
<accession>A0A6P7S8B8</accession>
<dbReference type="RefSeq" id="XP_029634338.2">
    <property type="nucleotide sequence ID" value="XM_029778478.2"/>
</dbReference>
<dbReference type="Proteomes" id="UP000515154">
    <property type="component" value="Linkage group LG3"/>
</dbReference>
<feature type="region of interest" description="Disordered" evidence="1">
    <location>
        <begin position="326"/>
        <end position="351"/>
    </location>
</feature>
<name>A0A6P7S8B8_9MOLL</name>
<dbReference type="Gene3D" id="3.30.710.10">
    <property type="entry name" value="Potassium Channel Kv1.1, Chain A"/>
    <property type="match status" value="1"/>
</dbReference>
<dbReference type="KEGG" id="osn:115209895"/>
<sequence>MRAHEEKVNSKLICEMLIDVSKIFGDVFIQTAFDSFDSFSELLHQFMNRTGYIYRIKSSCNANDHNKYRDKTRSRALRYVSVTFVCTQHGEPKGNSNTKRLKMHCKPVGCKSFLSLSSAKGLLRITRSNLQHNHKPLVGFSRSKIRRCKLSKEEIEDIAALNQHNSKYRVTRKRKQPISVTVPTSSDSHLLPPVTDDRTKPIEDHLIKKHKNNDFNDGQSDGRDNVEKPQQFPSQTSVPGSKPKMEKAENIAQTVQFSVSSVQNPISQPAPVEKPQLPCKEFILGVHKMSNQVSVWKNGKSCNSGTGNSSHAVMARSLNQNKAKKNISIHQRKSPSVSSNPVIIPDEPHCPIPATKIPKKLTAARTFEKHPEKEQYYQGNTSVGREMSGDSHVSKMAGNCQEITSQIAAEKPICVIKDVGTVPQSVHFSMPPVLTSVMQPKTFEMPQPHEKKIFILADHQKNVMSSLALLWKSGKLCDAGIGNGTSTVMMHKVVLAAVCPKLLSVFGADMLSHKFLQINLPQEVSKEALTAFAEYAYNGILDLDPDILQQLKIIAKQLDMSEFEYLCNSQLATTLHHPQYHQIPVKASVSSNITITPIQPSSSKPLSTNTKDIINIKDDISVVELTQHKENTNIAIERKSEVSSLDVGKNRNSSTSLVVVPSAQTKSLEPVNSIYSQQNHNISHLSKRNLSTSRISHISPSDSSAVPSKVFAVPFSDTTDSRATSNVQKSNMKSNTSESSLANDLSPVSCIVQKMCSQPSLIGRNFYKPFSQSVISRKSACSFGPSTSRGNNVSLSPQVNDISIDLTDELT</sequence>
<feature type="region of interest" description="Disordered" evidence="1">
    <location>
        <begin position="719"/>
        <end position="740"/>
    </location>
</feature>
<feature type="compositionally biased region" description="Polar residues" evidence="1">
    <location>
        <begin position="178"/>
        <end position="188"/>
    </location>
</feature>
<dbReference type="InterPro" id="IPR048325">
    <property type="entry name" value="ZSWIM3_N"/>
</dbReference>
<dbReference type="Pfam" id="PF21599">
    <property type="entry name" value="ZSWIM3_N"/>
    <property type="match status" value="1"/>
</dbReference>
<feature type="domain" description="BTB" evidence="2">
    <location>
        <begin position="477"/>
        <end position="545"/>
    </location>
</feature>
<dbReference type="AlphaFoldDB" id="A0A6P7S8B8"/>
<dbReference type="PANTHER" id="PTHR31569">
    <property type="entry name" value="SWIM-TYPE DOMAIN-CONTAINING PROTEIN"/>
    <property type="match status" value="1"/>
</dbReference>
<evidence type="ECO:0000256" key="1">
    <source>
        <dbReference type="SAM" id="MobiDB-lite"/>
    </source>
</evidence>
<dbReference type="SMART" id="SM00225">
    <property type="entry name" value="BTB"/>
    <property type="match status" value="1"/>
</dbReference>
<dbReference type="InterPro" id="IPR052579">
    <property type="entry name" value="Zinc_finger_SWIM"/>
</dbReference>
<dbReference type="Pfam" id="PF00651">
    <property type="entry name" value="BTB"/>
    <property type="match status" value="1"/>
</dbReference>
<protein>
    <submittedName>
        <fullName evidence="4">Uncharacterized protein LOC115209895</fullName>
    </submittedName>
</protein>
<feature type="compositionally biased region" description="Basic and acidic residues" evidence="1">
    <location>
        <begin position="195"/>
        <end position="206"/>
    </location>
</feature>
<keyword evidence="3" id="KW-1185">Reference proteome</keyword>
<feature type="region of interest" description="Disordered" evidence="1">
    <location>
        <begin position="170"/>
        <end position="246"/>
    </location>
</feature>
<dbReference type="InterPro" id="IPR011333">
    <property type="entry name" value="SKP1/BTB/POZ_sf"/>
</dbReference>
<proteinExistence type="predicted"/>
<reference evidence="4" key="1">
    <citation type="submission" date="2025-08" db="UniProtKB">
        <authorList>
            <consortium name="RefSeq"/>
        </authorList>
    </citation>
    <scope>IDENTIFICATION</scope>
</reference>
<evidence type="ECO:0000313" key="4">
    <source>
        <dbReference type="RefSeq" id="XP_029634338.2"/>
    </source>
</evidence>
<organism evidence="3 4">
    <name type="scientific">Octopus sinensis</name>
    <name type="common">East Asian common octopus</name>
    <dbReference type="NCBI Taxonomy" id="2607531"/>
    <lineage>
        <taxon>Eukaryota</taxon>
        <taxon>Metazoa</taxon>
        <taxon>Spiralia</taxon>
        <taxon>Lophotrochozoa</taxon>
        <taxon>Mollusca</taxon>
        <taxon>Cephalopoda</taxon>
        <taxon>Coleoidea</taxon>
        <taxon>Octopodiformes</taxon>
        <taxon>Octopoda</taxon>
        <taxon>Incirrata</taxon>
        <taxon>Octopodidae</taxon>
        <taxon>Octopus</taxon>
    </lineage>
</organism>
<dbReference type="SUPFAM" id="SSF54695">
    <property type="entry name" value="POZ domain"/>
    <property type="match status" value="1"/>
</dbReference>
<dbReference type="PROSITE" id="PS50097">
    <property type="entry name" value="BTB"/>
    <property type="match status" value="1"/>
</dbReference>
<gene>
    <name evidence="4" type="primary">LOC115209895</name>
</gene>
<feature type="compositionally biased region" description="Low complexity" evidence="1">
    <location>
        <begin position="334"/>
        <end position="345"/>
    </location>
</feature>